<dbReference type="OrthoDB" id="9808602at2"/>
<feature type="transmembrane region" description="Helical" evidence="7">
    <location>
        <begin position="105"/>
        <end position="128"/>
    </location>
</feature>
<feature type="transmembrane region" description="Helical" evidence="7">
    <location>
        <begin position="16"/>
        <end position="37"/>
    </location>
</feature>
<evidence type="ECO:0000313" key="10">
    <source>
        <dbReference type="Proteomes" id="UP000185639"/>
    </source>
</evidence>
<proteinExistence type="inferred from homology"/>
<keyword evidence="5 7" id="KW-1133">Transmembrane helix</keyword>
<dbReference type="Pfam" id="PF02397">
    <property type="entry name" value="Bac_transf"/>
    <property type="match status" value="1"/>
</dbReference>
<comment type="subcellular location">
    <subcellularLocation>
        <location evidence="1">Membrane</location>
        <topology evidence="1">Multi-pass membrane protein</topology>
    </subcellularLocation>
</comment>
<evidence type="ECO:0000256" key="4">
    <source>
        <dbReference type="ARBA" id="ARBA00022692"/>
    </source>
</evidence>
<gene>
    <name evidence="9" type="ORF">SAMN05421686_10491</name>
</gene>
<dbReference type="InterPro" id="IPR017473">
    <property type="entry name" value="Undecaprenyl-P_gluc_Ptfrase"/>
</dbReference>
<evidence type="ECO:0000313" key="9">
    <source>
        <dbReference type="EMBL" id="SIS75038.1"/>
    </source>
</evidence>
<feature type="transmembrane region" description="Helical" evidence="7">
    <location>
        <begin position="43"/>
        <end position="63"/>
    </location>
</feature>
<name>A0A1N7LMG8_9GAMM</name>
<evidence type="ECO:0000256" key="2">
    <source>
        <dbReference type="ARBA" id="ARBA00006464"/>
    </source>
</evidence>
<dbReference type="PANTHER" id="PTHR30576">
    <property type="entry name" value="COLANIC BIOSYNTHESIS UDP-GLUCOSE LIPID CARRIER TRANSFERASE"/>
    <property type="match status" value="1"/>
</dbReference>
<dbReference type="STRING" id="484498.SAMN05421686_10491"/>
<feature type="domain" description="Bacterial sugar transferase" evidence="8">
    <location>
        <begin position="277"/>
        <end position="459"/>
    </location>
</feature>
<dbReference type="GO" id="GO:0009242">
    <property type="term" value="P:colanic acid biosynthetic process"/>
    <property type="evidence" value="ECO:0007669"/>
    <property type="project" value="TreeGrafter"/>
</dbReference>
<keyword evidence="4 7" id="KW-0812">Transmembrane</keyword>
<evidence type="ECO:0000256" key="5">
    <source>
        <dbReference type="ARBA" id="ARBA00022989"/>
    </source>
</evidence>
<dbReference type="InterPro" id="IPR017475">
    <property type="entry name" value="EPS_sugar_tfrase"/>
</dbReference>
<dbReference type="InterPro" id="IPR003362">
    <property type="entry name" value="Bact_transf"/>
</dbReference>
<comment type="similarity">
    <text evidence="2">Belongs to the bacterial sugar transferase family.</text>
</comment>
<dbReference type="RefSeq" id="WP_076514962.1">
    <property type="nucleotide sequence ID" value="NZ_FTOH01000004.1"/>
</dbReference>
<dbReference type="PANTHER" id="PTHR30576:SF21">
    <property type="entry name" value="UDP-GLUCOSE:UNDECAPRENYL-PHOSPHATE GLUCOSE-1-PHOSPHATE TRANSFERASE"/>
    <property type="match status" value="1"/>
</dbReference>
<keyword evidence="3 9" id="KW-0808">Transferase</keyword>
<evidence type="ECO:0000256" key="7">
    <source>
        <dbReference type="SAM" id="Phobius"/>
    </source>
</evidence>
<dbReference type="Pfam" id="PF13727">
    <property type="entry name" value="CoA_binding_3"/>
    <property type="match status" value="1"/>
</dbReference>
<dbReference type="NCBIfam" id="TIGR03025">
    <property type="entry name" value="EPS_sugtrans"/>
    <property type="match status" value="1"/>
</dbReference>
<dbReference type="GO" id="GO:0016020">
    <property type="term" value="C:membrane"/>
    <property type="evidence" value="ECO:0007669"/>
    <property type="project" value="UniProtKB-SubCell"/>
</dbReference>
<dbReference type="GO" id="GO:0089702">
    <property type="term" value="F:undecaprenyl-phosphate glucose phosphotransferase activity"/>
    <property type="evidence" value="ECO:0007669"/>
    <property type="project" value="TreeGrafter"/>
</dbReference>
<protein>
    <submittedName>
        <fullName evidence="9">Putative colanic acid biosysnthesis UDP-glucose lipid carrier transferase</fullName>
    </submittedName>
</protein>
<feature type="transmembrane region" description="Helical" evidence="7">
    <location>
        <begin position="282"/>
        <end position="303"/>
    </location>
</feature>
<dbReference type="InterPro" id="IPR036291">
    <property type="entry name" value="NAD(P)-bd_dom_sf"/>
</dbReference>
<dbReference type="Gene3D" id="3.40.50.720">
    <property type="entry name" value="NAD(P)-binding Rossmann-like Domain"/>
    <property type="match status" value="1"/>
</dbReference>
<dbReference type="EMBL" id="FTOH01000004">
    <property type="protein sequence ID" value="SIS75038.1"/>
    <property type="molecule type" value="Genomic_DNA"/>
</dbReference>
<dbReference type="AlphaFoldDB" id="A0A1N7LMG8"/>
<dbReference type="NCBIfam" id="TIGR03023">
    <property type="entry name" value="WcaJ_sugtrans"/>
    <property type="match status" value="1"/>
</dbReference>
<evidence type="ECO:0000256" key="3">
    <source>
        <dbReference type="ARBA" id="ARBA00022679"/>
    </source>
</evidence>
<accession>A0A1N7LMG8</accession>
<reference evidence="10" key="1">
    <citation type="submission" date="2017-01" db="EMBL/GenBank/DDBJ databases">
        <authorList>
            <person name="Varghese N."/>
            <person name="Submissions S."/>
        </authorList>
    </citation>
    <scope>NUCLEOTIDE SEQUENCE [LARGE SCALE GENOMIC DNA]</scope>
    <source>
        <strain evidence="10">DSM 24913</strain>
    </source>
</reference>
<keyword evidence="6 7" id="KW-0472">Membrane</keyword>
<dbReference type="SUPFAM" id="SSF51735">
    <property type="entry name" value="NAD(P)-binding Rossmann-fold domains"/>
    <property type="match status" value="1"/>
</dbReference>
<feature type="transmembrane region" description="Helical" evidence="7">
    <location>
        <begin position="75"/>
        <end position="99"/>
    </location>
</feature>
<evidence type="ECO:0000256" key="6">
    <source>
        <dbReference type="ARBA" id="ARBA00023136"/>
    </source>
</evidence>
<evidence type="ECO:0000259" key="8">
    <source>
        <dbReference type="Pfam" id="PF02397"/>
    </source>
</evidence>
<organism evidence="9 10">
    <name type="scientific">Thalassolituus maritimus</name>
    <dbReference type="NCBI Taxonomy" id="484498"/>
    <lineage>
        <taxon>Bacteria</taxon>
        <taxon>Pseudomonadati</taxon>
        <taxon>Pseudomonadota</taxon>
        <taxon>Gammaproteobacteria</taxon>
        <taxon>Oceanospirillales</taxon>
        <taxon>Oceanospirillaceae</taxon>
        <taxon>Thalassolituus</taxon>
    </lineage>
</organism>
<sequence length="467" mass="53159">MTKQGLIRSNENSFGVLYRVIDLSIILMTLFVCVIGYEITPHIGYLTAGLIASMSYLLVAESLEVYRSWRAATALRMITVTSSAWVLVATGLIVLAFFAKVSEDFSRLVMGTWMVGALVFLSTWRLIFRLFLKEIRLRGYNTRRVAIVGVNEAAIEMRKQIDRSPELGYQFWGFFDDRCDERIMAEYDDVELMGTIDELIHLTQSGKFEVIFIALPLKAQVRIAEILEKCGDTTASVHLIPDFFTYNLLHARLSEVGHMQTLSVYDSPIFGINDVLKRMFDIIFSLAVLTVIAIPMLVIAGAVKFTSKGPVVFKQIRYGLDGRRIEVWKFRSMTTMDNGDKVMQAIKGDARITPVGAFIRKTSLDELPQFINVLQGSMSVVGPRPHAVAHNEEYRKLIPYYMLRHKVKPGITGWAQINGYRGETDTLDKMEGRVEYDLDYIRNWSLWMDVKIVVLTFFKGFVGKHVH</sequence>
<evidence type="ECO:0000256" key="1">
    <source>
        <dbReference type="ARBA" id="ARBA00004141"/>
    </source>
</evidence>
<keyword evidence="10" id="KW-1185">Reference proteome</keyword>
<dbReference type="Proteomes" id="UP000185639">
    <property type="component" value="Unassembled WGS sequence"/>
</dbReference>